<comment type="caution">
    <text evidence="2">The sequence shown here is derived from an EMBL/GenBank/DDBJ whole genome shotgun (WGS) entry which is preliminary data.</text>
</comment>
<keyword evidence="3" id="KW-1185">Reference proteome</keyword>
<evidence type="ECO:0000313" key="2">
    <source>
        <dbReference type="EMBL" id="TDO19049.1"/>
    </source>
</evidence>
<sequence length="273" mass="32027">MLRWVFAIHFKVFDFSDTFWEIWMPFLVPVPGVLLVLPIKTKAIVYRNKKYKRGLPMISYIVIVAMLVISQMFTTAYFGELRQVKTVNEIDRHPLVKYYKIGHYALPQRWMGRFVRVSTSGRGRMRLNFDGYAVFPMLNDTSIVDLQKPAKYWYGFHINQRYSNTVSEAHKKEYYTHFVQYLLTQARASAYQKPDHFENLNAGDHQFLYLKSVSDKFYTIPEDAVVLSPVYETYDERTGNLLLWVFGAFGIGTILLAIQLTEGEFYSKELLKS</sequence>
<keyword evidence="1" id="KW-0812">Transmembrane</keyword>
<protein>
    <submittedName>
        <fullName evidence="2">Uncharacterized protein</fullName>
    </submittedName>
</protein>
<dbReference type="Proteomes" id="UP000295499">
    <property type="component" value="Unassembled WGS sequence"/>
</dbReference>
<feature type="transmembrane region" description="Helical" evidence="1">
    <location>
        <begin position="20"/>
        <end position="37"/>
    </location>
</feature>
<proteinExistence type="predicted"/>
<dbReference type="AlphaFoldDB" id="A0A4V3C2N7"/>
<keyword evidence="1" id="KW-1133">Transmembrane helix</keyword>
<evidence type="ECO:0000256" key="1">
    <source>
        <dbReference type="SAM" id="Phobius"/>
    </source>
</evidence>
<organism evidence="2 3">
    <name type="scientific">Pedobacter duraquae</name>
    <dbReference type="NCBI Taxonomy" id="425511"/>
    <lineage>
        <taxon>Bacteria</taxon>
        <taxon>Pseudomonadati</taxon>
        <taxon>Bacteroidota</taxon>
        <taxon>Sphingobacteriia</taxon>
        <taxon>Sphingobacteriales</taxon>
        <taxon>Sphingobacteriaceae</taxon>
        <taxon>Pedobacter</taxon>
    </lineage>
</organism>
<feature type="transmembrane region" description="Helical" evidence="1">
    <location>
        <begin position="241"/>
        <end position="258"/>
    </location>
</feature>
<accession>A0A4V3C2N7</accession>
<keyword evidence="1" id="KW-0472">Membrane</keyword>
<gene>
    <name evidence="2" type="ORF">CLV32_4671</name>
</gene>
<reference evidence="2 3" key="1">
    <citation type="submission" date="2019-03" db="EMBL/GenBank/DDBJ databases">
        <title>Genomic Encyclopedia of Archaeal and Bacterial Type Strains, Phase II (KMG-II): from individual species to whole genera.</title>
        <authorList>
            <person name="Goeker M."/>
        </authorList>
    </citation>
    <scope>NUCLEOTIDE SEQUENCE [LARGE SCALE GENOMIC DNA]</scope>
    <source>
        <strain evidence="2 3">DSM 19034</strain>
    </source>
</reference>
<evidence type="ECO:0000313" key="3">
    <source>
        <dbReference type="Proteomes" id="UP000295499"/>
    </source>
</evidence>
<name>A0A4V3C2N7_9SPHI</name>
<feature type="transmembrane region" description="Helical" evidence="1">
    <location>
        <begin position="58"/>
        <end position="78"/>
    </location>
</feature>
<dbReference type="EMBL" id="SNWM01000008">
    <property type="protein sequence ID" value="TDO19049.1"/>
    <property type="molecule type" value="Genomic_DNA"/>
</dbReference>